<gene>
    <name evidence="2" type="primary">Necator_chrX.g23070</name>
    <name evidence="2" type="ORF">RB195_022907</name>
</gene>
<feature type="compositionally biased region" description="Low complexity" evidence="1">
    <location>
        <begin position="76"/>
        <end position="86"/>
    </location>
</feature>
<keyword evidence="3" id="KW-1185">Reference proteome</keyword>
<dbReference type="EMBL" id="JAVFWL010000006">
    <property type="protein sequence ID" value="KAK6761987.1"/>
    <property type="molecule type" value="Genomic_DNA"/>
</dbReference>
<name>A0ABR1EH12_NECAM</name>
<reference evidence="2 3" key="1">
    <citation type="submission" date="2023-08" db="EMBL/GenBank/DDBJ databases">
        <title>A Necator americanus chromosomal reference genome.</title>
        <authorList>
            <person name="Ilik V."/>
            <person name="Petrzelkova K.J."/>
            <person name="Pardy F."/>
            <person name="Fuh T."/>
            <person name="Niatou-Singa F.S."/>
            <person name="Gouil Q."/>
            <person name="Baker L."/>
            <person name="Ritchie M.E."/>
            <person name="Jex A.R."/>
            <person name="Gazzola D."/>
            <person name="Li H."/>
            <person name="Toshio Fujiwara R."/>
            <person name="Zhan B."/>
            <person name="Aroian R.V."/>
            <person name="Pafco B."/>
            <person name="Schwarz E.M."/>
        </authorList>
    </citation>
    <scope>NUCLEOTIDE SEQUENCE [LARGE SCALE GENOMIC DNA]</scope>
    <source>
        <strain evidence="2 3">Aroian</strain>
        <tissue evidence="2">Whole animal</tissue>
    </source>
</reference>
<sequence length="96" mass="11022">MDPSSCEESLWTNCVRHANGRGCFVEKTNQMRGERHRRVSCEKAEAKMPFNQEDRQYHGMARTIADVNDNVNDRAPTIVPPTTTRPVRQRRPPIAT</sequence>
<evidence type="ECO:0000256" key="1">
    <source>
        <dbReference type="SAM" id="MobiDB-lite"/>
    </source>
</evidence>
<evidence type="ECO:0000313" key="2">
    <source>
        <dbReference type="EMBL" id="KAK6761987.1"/>
    </source>
</evidence>
<accession>A0ABR1EH12</accession>
<protein>
    <submittedName>
        <fullName evidence="2">Uncharacterized protein</fullName>
    </submittedName>
</protein>
<comment type="caution">
    <text evidence="2">The sequence shown here is derived from an EMBL/GenBank/DDBJ whole genome shotgun (WGS) entry which is preliminary data.</text>
</comment>
<feature type="compositionally biased region" description="Basic residues" evidence="1">
    <location>
        <begin position="87"/>
        <end position="96"/>
    </location>
</feature>
<dbReference type="Proteomes" id="UP001303046">
    <property type="component" value="Unassembled WGS sequence"/>
</dbReference>
<feature type="region of interest" description="Disordered" evidence="1">
    <location>
        <begin position="67"/>
        <end position="96"/>
    </location>
</feature>
<evidence type="ECO:0000313" key="3">
    <source>
        <dbReference type="Proteomes" id="UP001303046"/>
    </source>
</evidence>
<organism evidence="2 3">
    <name type="scientific">Necator americanus</name>
    <name type="common">Human hookworm</name>
    <dbReference type="NCBI Taxonomy" id="51031"/>
    <lineage>
        <taxon>Eukaryota</taxon>
        <taxon>Metazoa</taxon>
        <taxon>Ecdysozoa</taxon>
        <taxon>Nematoda</taxon>
        <taxon>Chromadorea</taxon>
        <taxon>Rhabditida</taxon>
        <taxon>Rhabditina</taxon>
        <taxon>Rhabditomorpha</taxon>
        <taxon>Strongyloidea</taxon>
        <taxon>Ancylostomatidae</taxon>
        <taxon>Bunostominae</taxon>
        <taxon>Necator</taxon>
    </lineage>
</organism>
<proteinExistence type="predicted"/>